<comment type="caution">
    <text evidence="1">The sequence shown here is derived from an EMBL/GenBank/DDBJ whole genome shotgun (WGS) entry which is preliminary data.</text>
</comment>
<proteinExistence type="predicted"/>
<organism evidence="1 2">
    <name type="scientific">Coprococcus eutactus</name>
    <dbReference type="NCBI Taxonomy" id="33043"/>
    <lineage>
        <taxon>Bacteria</taxon>
        <taxon>Bacillati</taxon>
        <taxon>Bacillota</taxon>
        <taxon>Clostridia</taxon>
        <taxon>Lachnospirales</taxon>
        <taxon>Lachnospiraceae</taxon>
        <taxon>Coprococcus</taxon>
    </lineage>
</organism>
<dbReference type="Proteomes" id="UP000660047">
    <property type="component" value="Unassembled WGS sequence"/>
</dbReference>
<evidence type="ECO:0000313" key="2">
    <source>
        <dbReference type="Proteomes" id="UP000660047"/>
    </source>
</evidence>
<dbReference type="AlphaFoldDB" id="A0AAI9NZL1"/>
<reference evidence="1" key="1">
    <citation type="submission" date="2020-06" db="EMBL/GenBank/DDBJ databases">
        <title>Characterization of fructooligosaccharide metabolism and fructooligosaccharide-degrading enzymes in human commensal butyrate producers.</title>
        <authorList>
            <person name="Tanno H."/>
            <person name="Fujii T."/>
            <person name="Hirano K."/>
            <person name="Maeno S."/>
            <person name="Tonozuka T."/>
            <person name="Sakamoto M."/>
            <person name="Ohkuma M."/>
            <person name="Tochio T."/>
            <person name="Endo A."/>
        </authorList>
    </citation>
    <scope>NUCLEOTIDE SEQUENCE</scope>
    <source>
        <strain evidence="1">JCM 31265</strain>
    </source>
</reference>
<protein>
    <submittedName>
        <fullName evidence="1">Uncharacterized protein</fullName>
    </submittedName>
</protein>
<accession>A0AAI9NZL1</accession>
<sequence length="142" mass="15561">MRIQFFPGPELEEKLKVEAASQGVNVSIIVIDVLNKFYGLVGPNSKTEAQIEKDVLNEIAAYVSDSANAGTEFDINAASATYTQIDMTYAGKPKVVKARIGKKFAREIGLPGRFQKVEQVLLQNGKPKRTSGNRAAIYRILS</sequence>
<evidence type="ECO:0000313" key="1">
    <source>
        <dbReference type="EMBL" id="GFO95344.1"/>
    </source>
</evidence>
<dbReference type="RefSeq" id="WP_022216837.1">
    <property type="nucleotide sequence ID" value="NZ_BLYL01000017.1"/>
</dbReference>
<dbReference type="EMBL" id="BLYL01000017">
    <property type="protein sequence ID" value="GFO95344.1"/>
    <property type="molecule type" value="Genomic_DNA"/>
</dbReference>
<name>A0AAI9NZL1_9FIRM</name>
<gene>
    <name evidence="1" type="ORF">COEU31_23900</name>
</gene>